<evidence type="ECO:0000313" key="1">
    <source>
        <dbReference type="EMBL" id="WUN81111.1"/>
    </source>
</evidence>
<gene>
    <name evidence="1" type="ORF">OHA91_22875</name>
</gene>
<evidence type="ECO:0000313" key="2">
    <source>
        <dbReference type="Proteomes" id="UP001432312"/>
    </source>
</evidence>
<protein>
    <submittedName>
        <fullName evidence="1">Uncharacterized protein</fullName>
    </submittedName>
</protein>
<sequence length="52" mass="5293">MPDLAMSTPVAAPAPARRLIAAGRIQRIGGRVLTVRVTAAGVTGTITPAVNR</sequence>
<dbReference type="Proteomes" id="UP001432312">
    <property type="component" value="Chromosome"/>
</dbReference>
<name>A0ABZ1QEP9_9ACTN</name>
<proteinExistence type="predicted"/>
<dbReference type="GeneID" id="95498942"/>
<reference evidence="1" key="1">
    <citation type="submission" date="2022-10" db="EMBL/GenBank/DDBJ databases">
        <title>The complete genomes of actinobacterial strains from the NBC collection.</title>
        <authorList>
            <person name="Joergensen T.S."/>
            <person name="Alvarez Arevalo M."/>
            <person name="Sterndorff E.B."/>
            <person name="Faurdal D."/>
            <person name="Vuksanovic O."/>
            <person name="Mourched A.-S."/>
            <person name="Charusanti P."/>
            <person name="Shaw S."/>
            <person name="Blin K."/>
            <person name="Weber T."/>
        </authorList>
    </citation>
    <scope>NUCLEOTIDE SEQUENCE</scope>
    <source>
        <strain evidence="1">NBC_00303</strain>
    </source>
</reference>
<accession>A0ABZ1QEP9</accession>
<organism evidence="1 2">
    <name type="scientific">Streptomyces erythrochromogenes</name>
    <dbReference type="NCBI Taxonomy" id="285574"/>
    <lineage>
        <taxon>Bacteria</taxon>
        <taxon>Bacillati</taxon>
        <taxon>Actinomycetota</taxon>
        <taxon>Actinomycetes</taxon>
        <taxon>Kitasatosporales</taxon>
        <taxon>Streptomycetaceae</taxon>
        <taxon>Streptomyces</taxon>
    </lineage>
</organism>
<dbReference type="EMBL" id="CP108036">
    <property type="protein sequence ID" value="WUN81111.1"/>
    <property type="molecule type" value="Genomic_DNA"/>
</dbReference>
<dbReference type="RefSeq" id="WP_328739901.1">
    <property type="nucleotide sequence ID" value="NZ_CP108036.1"/>
</dbReference>
<keyword evidence="2" id="KW-1185">Reference proteome</keyword>